<dbReference type="GO" id="GO:0000287">
    <property type="term" value="F:magnesium ion binding"/>
    <property type="evidence" value="ECO:0007669"/>
    <property type="project" value="TreeGrafter"/>
</dbReference>
<proteinExistence type="predicted"/>
<dbReference type="GO" id="GO:0016102">
    <property type="term" value="P:diterpenoid biosynthetic process"/>
    <property type="evidence" value="ECO:0007669"/>
    <property type="project" value="TreeGrafter"/>
</dbReference>
<sequence length="561" mass="60027">MRTEDLSESVHELVTGLLARPWGQVTPSVYETGRLVSLAPWLGGHGERVRYLLAAQRPDGGWVSPHVGYALIPTLSATEALLSEASTVDAHGNPSALRPDLIKAANQGLDRLFRLVNQVDPAKLPDMPAIEHLAPYLTEMINVRLDELAEDPIPGLRERWRAARLSLPADLDGRTVAMVRARLRDGGAVPQKLLHALEIGGPDASRASSVRPEPTGAVGASPAATAAWLGFRETGGEADEHELRARRFLAETTSPYAGPAPSVIPITNFERGWVLGWLAAAGIPLDVPAELISGLRATLGPAGTSGGSGLPVDADTTSGILYTLSMLGHPQPPDALFAYETDSHFCTWRGENGYSVTTNAHVLEAFGHYLGCVAGDTDSGRYTAAAEKAAAWLIDRQANDGSWLDRWHASPYYATACAAVALDLFGGARCAPAVERARGWVLDTQHPDGSWGCWGGTAEETAYALQLLMRTDPSRHSATRDMPPGTTQGRRPGATISDGRLDEAVSRGGAFLRSAAWPLEKDLEHPPLWHDKDLYRPIAVVRAAILAALHLTSAGRFVAKK</sequence>
<dbReference type="GO" id="GO:0010333">
    <property type="term" value="F:terpene synthase activity"/>
    <property type="evidence" value="ECO:0007669"/>
    <property type="project" value="InterPro"/>
</dbReference>
<evidence type="ECO:0000256" key="1">
    <source>
        <dbReference type="SAM" id="MobiDB-lite"/>
    </source>
</evidence>
<dbReference type="Gene3D" id="1.50.10.20">
    <property type="match status" value="1"/>
</dbReference>
<evidence type="ECO:0000313" key="4">
    <source>
        <dbReference type="Proteomes" id="UP000468735"/>
    </source>
</evidence>
<dbReference type="PANTHER" id="PTHR31739">
    <property type="entry name" value="ENT-COPALYL DIPHOSPHATE SYNTHASE, CHLOROPLASTIC"/>
    <property type="match status" value="1"/>
</dbReference>
<dbReference type="EMBL" id="WBMT01000003">
    <property type="protein sequence ID" value="KAB2351087.1"/>
    <property type="molecule type" value="Genomic_DNA"/>
</dbReference>
<protein>
    <recommendedName>
        <fullName evidence="2">Squalene cyclase C-terminal domain-containing protein</fullName>
    </recommendedName>
</protein>
<dbReference type="InterPro" id="IPR008930">
    <property type="entry name" value="Terpenoid_cyclase/PrenylTrfase"/>
</dbReference>
<organism evidence="3 4">
    <name type="scientific">Actinomadura rudentiformis</name>
    <dbReference type="NCBI Taxonomy" id="359158"/>
    <lineage>
        <taxon>Bacteria</taxon>
        <taxon>Bacillati</taxon>
        <taxon>Actinomycetota</taxon>
        <taxon>Actinomycetes</taxon>
        <taxon>Streptosporangiales</taxon>
        <taxon>Thermomonosporaceae</taxon>
        <taxon>Actinomadura</taxon>
    </lineage>
</organism>
<dbReference type="InterPro" id="IPR050148">
    <property type="entry name" value="Terpene_synthase-like"/>
</dbReference>
<dbReference type="Proteomes" id="UP000468735">
    <property type="component" value="Unassembled WGS sequence"/>
</dbReference>
<accession>A0A6H9Z0K0</accession>
<feature type="domain" description="Squalene cyclase C-terminal" evidence="2">
    <location>
        <begin position="376"/>
        <end position="461"/>
    </location>
</feature>
<dbReference type="Pfam" id="PF13243">
    <property type="entry name" value="SQHop_cyclase_C"/>
    <property type="match status" value="1"/>
</dbReference>
<dbReference type="CDD" id="cd00688">
    <property type="entry name" value="ISOPREN_C2_like"/>
    <property type="match status" value="1"/>
</dbReference>
<dbReference type="PANTHER" id="PTHR31739:SF25">
    <property type="entry name" value="(E,E)-GERANYLLINALOOL SYNTHASE"/>
    <property type="match status" value="1"/>
</dbReference>
<reference evidence="3 4" key="1">
    <citation type="submission" date="2019-09" db="EMBL/GenBank/DDBJ databases">
        <title>Actinomadura physcomitrii sp. nov., a novel actinomycete isolated from moss [Physcomitrium sphaericum (Ludw) Fuernr].</title>
        <authorList>
            <person name="Zhuang X."/>
            <person name="Liu C."/>
        </authorList>
    </citation>
    <scope>NUCLEOTIDE SEQUENCE [LARGE SCALE GENOMIC DNA]</scope>
    <source>
        <strain evidence="3 4">HMC1</strain>
    </source>
</reference>
<dbReference type="InterPro" id="IPR032696">
    <property type="entry name" value="SQ_cyclase_C"/>
</dbReference>
<feature type="region of interest" description="Disordered" evidence="1">
    <location>
        <begin position="474"/>
        <end position="498"/>
    </location>
</feature>
<gene>
    <name evidence="3" type="ORF">F8566_06925</name>
</gene>
<evidence type="ECO:0000313" key="3">
    <source>
        <dbReference type="EMBL" id="KAB2351087.1"/>
    </source>
</evidence>
<dbReference type="AlphaFoldDB" id="A0A6H9Z0K0"/>
<dbReference type="OrthoDB" id="9758578at2"/>
<dbReference type="UniPathway" id="UPA00337"/>
<evidence type="ECO:0000259" key="2">
    <source>
        <dbReference type="Pfam" id="PF13243"/>
    </source>
</evidence>
<comment type="caution">
    <text evidence="3">The sequence shown here is derived from an EMBL/GenBank/DDBJ whole genome shotgun (WGS) entry which is preliminary data.</text>
</comment>
<dbReference type="SUPFAM" id="SSF48239">
    <property type="entry name" value="Terpenoid cyclases/Protein prenyltransferases"/>
    <property type="match status" value="1"/>
</dbReference>
<keyword evidence="4" id="KW-1185">Reference proteome</keyword>
<name>A0A6H9Z0K0_9ACTN</name>